<dbReference type="SUPFAM" id="SSF88874">
    <property type="entry name" value="Receptor-binding domain of short tail fibre protein gp12"/>
    <property type="match status" value="1"/>
</dbReference>
<comment type="caution">
    <text evidence="2">The sequence shown here is derived from an EMBL/GenBank/DDBJ whole genome shotgun (WGS) entry which is preliminary data.</text>
</comment>
<dbReference type="InterPro" id="IPR011083">
    <property type="entry name" value="Phage_tail_collar_dom"/>
</dbReference>
<dbReference type="InterPro" id="IPR037053">
    <property type="entry name" value="Phage_tail_collar_dom_sf"/>
</dbReference>
<dbReference type="RefSeq" id="WP_182155273.1">
    <property type="nucleotide sequence ID" value="NZ_JACEZU010000009.1"/>
</dbReference>
<name>A0A7W2ILZ1_9BURK</name>
<accession>A0A7W2ILZ1</accession>
<organism evidence="2 3">
    <name type="scientific">Rugamonas apoptosis</name>
    <dbReference type="NCBI Taxonomy" id="2758570"/>
    <lineage>
        <taxon>Bacteria</taxon>
        <taxon>Pseudomonadati</taxon>
        <taxon>Pseudomonadota</taxon>
        <taxon>Betaproteobacteria</taxon>
        <taxon>Burkholderiales</taxon>
        <taxon>Oxalobacteraceae</taxon>
        <taxon>Telluria group</taxon>
        <taxon>Rugamonas</taxon>
    </lineage>
</organism>
<evidence type="ECO:0000313" key="3">
    <source>
        <dbReference type="Proteomes" id="UP000573499"/>
    </source>
</evidence>
<keyword evidence="3" id="KW-1185">Reference proteome</keyword>
<dbReference type="Proteomes" id="UP000573499">
    <property type="component" value="Unassembled WGS sequence"/>
</dbReference>
<protein>
    <submittedName>
        <fullName evidence="2">Tail fiber protein</fullName>
    </submittedName>
</protein>
<dbReference type="AlphaFoldDB" id="A0A7W2ILZ1"/>
<reference evidence="2 3" key="1">
    <citation type="submission" date="2020-07" db="EMBL/GenBank/DDBJ databases">
        <title>Novel species isolated from subtropical streams in China.</title>
        <authorList>
            <person name="Lu H."/>
        </authorList>
    </citation>
    <scope>NUCLEOTIDE SEQUENCE [LARGE SCALE GENOMIC DNA]</scope>
    <source>
        <strain evidence="2 3">LX47W</strain>
    </source>
</reference>
<evidence type="ECO:0000313" key="2">
    <source>
        <dbReference type="EMBL" id="MBA5689059.1"/>
    </source>
</evidence>
<dbReference type="EMBL" id="JACEZU010000009">
    <property type="protein sequence ID" value="MBA5689059.1"/>
    <property type="molecule type" value="Genomic_DNA"/>
</dbReference>
<gene>
    <name evidence="2" type="ORF">H3H39_18625</name>
</gene>
<evidence type="ECO:0000259" key="1">
    <source>
        <dbReference type="Pfam" id="PF07484"/>
    </source>
</evidence>
<feature type="domain" description="Phage tail collar" evidence="1">
    <location>
        <begin position="6"/>
        <end position="62"/>
    </location>
</feature>
<proteinExistence type="predicted"/>
<sequence>MDPFIGQIILWPGLWVPEGWALCDGTVVNVSDYQALFSLIGNTYGGNGSSTFALPDLRAKVPVGTTAMNAVGQKTGAATATVNAVGSGSVTIGVNNLPSHSHTATFTPGGGSSSVSIAIPADSAGETDNVPGTGLVMGKALTGTAATKIYSSNAANTTLKPFSVNVPAGGGTVSNANTGGGAALAVSVNVPVTVSTVQPSLSLNYIIATNGIYPTRP</sequence>
<dbReference type="Gene3D" id="3.90.1340.10">
    <property type="entry name" value="Phage tail collar domain"/>
    <property type="match status" value="1"/>
</dbReference>
<dbReference type="Pfam" id="PF07484">
    <property type="entry name" value="Collar"/>
    <property type="match status" value="1"/>
</dbReference>